<feature type="transmembrane region" description="Helical" evidence="1">
    <location>
        <begin position="77"/>
        <end position="99"/>
    </location>
</feature>
<feature type="transmembrane region" description="Helical" evidence="1">
    <location>
        <begin position="119"/>
        <end position="140"/>
    </location>
</feature>
<feature type="transmembrane region" description="Helical" evidence="1">
    <location>
        <begin position="20"/>
        <end position="41"/>
    </location>
</feature>
<sequence>MTNAFSLLVDSLRGMLPATWLRPVCAIHGLVIVNGVFLVTASNSLLSLCRLLQLTVARRPAVAWRITQRLLAWQNRVAMLLLAGLFSSLFFADMLPGAYTFWCTDTLSSELKVWPNIPLTINSAMHLLTFFCSLVLLQVSSGTPDTGRPRNYLPAYSWAQLCLVTVIAKTVLVPFNTSNLSLKQKYLGNVALFTVMSGLLDPCLQMLMARRWRQHIRRRAGQEAGAAYRKELEP</sequence>
<dbReference type="Proteomes" id="UP000440578">
    <property type="component" value="Unassembled WGS sequence"/>
</dbReference>
<keyword evidence="1" id="KW-1133">Transmembrane helix</keyword>
<protein>
    <submittedName>
        <fullName evidence="2">Uncharacterized protein</fullName>
    </submittedName>
</protein>
<evidence type="ECO:0000313" key="3">
    <source>
        <dbReference type="Proteomes" id="UP000440578"/>
    </source>
</evidence>
<name>A0A6A4VH50_AMPAM</name>
<proteinExistence type="predicted"/>
<comment type="caution">
    <text evidence="2">The sequence shown here is derived from an EMBL/GenBank/DDBJ whole genome shotgun (WGS) entry which is preliminary data.</text>
</comment>
<keyword evidence="1" id="KW-0472">Membrane</keyword>
<gene>
    <name evidence="2" type="ORF">FJT64_011934</name>
</gene>
<dbReference type="AlphaFoldDB" id="A0A6A4VH50"/>
<feature type="transmembrane region" description="Helical" evidence="1">
    <location>
        <begin position="187"/>
        <end position="209"/>
    </location>
</feature>
<organism evidence="2 3">
    <name type="scientific">Amphibalanus amphitrite</name>
    <name type="common">Striped barnacle</name>
    <name type="synonym">Balanus amphitrite</name>
    <dbReference type="NCBI Taxonomy" id="1232801"/>
    <lineage>
        <taxon>Eukaryota</taxon>
        <taxon>Metazoa</taxon>
        <taxon>Ecdysozoa</taxon>
        <taxon>Arthropoda</taxon>
        <taxon>Crustacea</taxon>
        <taxon>Multicrustacea</taxon>
        <taxon>Cirripedia</taxon>
        <taxon>Thoracica</taxon>
        <taxon>Thoracicalcarea</taxon>
        <taxon>Balanomorpha</taxon>
        <taxon>Balanoidea</taxon>
        <taxon>Balanidae</taxon>
        <taxon>Amphibalaninae</taxon>
        <taxon>Amphibalanus</taxon>
    </lineage>
</organism>
<keyword evidence="1" id="KW-0812">Transmembrane</keyword>
<dbReference type="EMBL" id="VIIS01001996">
    <property type="protein sequence ID" value="KAF0289852.1"/>
    <property type="molecule type" value="Genomic_DNA"/>
</dbReference>
<keyword evidence="3" id="KW-1185">Reference proteome</keyword>
<accession>A0A6A4VH50</accession>
<evidence type="ECO:0000256" key="1">
    <source>
        <dbReference type="SAM" id="Phobius"/>
    </source>
</evidence>
<feature type="transmembrane region" description="Helical" evidence="1">
    <location>
        <begin position="152"/>
        <end position="175"/>
    </location>
</feature>
<reference evidence="2 3" key="1">
    <citation type="submission" date="2019-07" db="EMBL/GenBank/DDBJ databases">
        <title>Draft genome assembly of a fouling barnacle, Amphibalanus amphitrite (Darwin, 1854): The first reference genome for Thecostraca.</title>
        <authorList>
            <person name="Kim W."/>
        </authorList>
    </citation>
    <scope>NUCLEOTIDE SEQUENCE [LARGE SCALE GENOMIC DNA]</scope>
    <source>
        <strain evidence="2">SNU_AA5</strain>
        <tissue evidence="2">Soma without cirri and trophi</tissue>
    </source>
</reference>
<evidence type="ECO:0000313" key="2">
    <source>
        <dbReference type="EMBL" id="KAF0289852.1"/>
    </source>
</evidence>